<sequence length="714" mass="81722">MRVTMVRCIFLVFFMVITTISSYGQNEEQKMMGEAKLKEESLQTRDTLSYALNDVVIKGSAKSMRITDNSVIMNIANTELAKKGKFLDILTYMPFVSKQNNNIIVAGKGEPIFYLNGHRLYESSELEKLLASDIKDIEVVTSPGAEYDASAKAVIKIRTIKPKGAGFSGNVESTFAYLGNHKLSEIPRSNFNYRTGGLDVFTSLNLRDTRTKSESDQNMSLTNEDTYAQNETSVTRNTWLGYDGNIGMDYTAKSWNFGIKYAFTKTPYNKATTEGDVQVMKNEETFYDLWLKNATDINMLVQNLSAYAIYDLSKHGKLFMDWYLSKSDNDTEQDIEEIYTASSPKNTSSHSSYSNKFFAGKLEMQHTFNFGNIKYGTECSQTRYTTAFENKDNSLLTPASSSLRKEKTIAAYTSLTLKSDFMTTSAGMRYEYCKVNYESSDYDDSWNESNWFPFISLQKRLGKVKLSVSYTNKIKRPVYYSFRNNVTYRSPFEYSTGNPSLKSTFYHTISSLLSYKNLSASVTYEAQKHPVFYMIRQYGDNNAVIVRPENVKSYKHLVVTGNWFTTLGPWTPYISASLEKPFLKIEYTQYNKMRANIELFNTFSTHQGYNFDVNFSFSSGGNQNIMDRKANSMFQLGAYKNFLGENLYVGIYYMDVFKTQKSKYTILLDNVWLHKTSYDFNNGIYITAIYKFNTANSRYHGNQAGLSEKARIAM</sequence>
<evidence type="ECO:0000259" key="1">
    <source>
        <dbReference type="Pfam" id="PF14905"/>
    </source>
</evidence>
<proteinExistence type="predicted"/>
<comment type="caution">
    <text evidence="2">The sequence shown here is derived from an EMBL/GenBank/DDBJ whole genome shotgun (WGS) entry which is preliminary data.</text>
</comment>
<reference evidence="2" key="1">
    <citation type="submission" date="2022-11" db="EMBL/GenBank/DDBJ databases">
        <title>Genomic repertoires linked with pathogenic potency of arthritogenic Prevotella copri isolated from the gut of rheumatoid arthritis patients.</title>
        <authorList>
            <person name="Nii T."/>
            <person name="Maeda Y."/>
            <person name="Motooka D."/>
            <person name="Naito M."/>
            <person name="Matsumoto Y."/>
            <person name="Ogawa T."/>
            <person name="Oguro-Igashira E."/>
            <person name="Kishikawa T."/>
            <person name="Yamashita M."/>
            <person name="Koizumi S."/>
            <person name="Kurakawa T."/>
            <person name="Okumura R."/>
            <person name="Kayama H."/>
            <person name="Murakami M."/>
            <person name="Sakaguchi T."/>
            <person name="Das B."/>
            <person name="Nakamura S."/>
            <person name="Okada Y."/>
            <person name="Kumanogoh A."/>
            <person name="Takeda K."/>
        </authorList>
    </citation>
    <scope>NUCLEOTIDE SEQUENCE</scope>
    <source>
        <strain evidence="2">F3-75</strain>
    </source>
</reference>
<organism evidence="2 3">
    <name type="scientific">Segatella copri</name>
    <dbReference type="NCBI Taxonomy" id="165179"/>
    <lineage>
        <taxon>Bacteria</taxon>
        <taxon>Pseudomonadati</taxon>
        <taxon>Bacteroidota</taxon>
        <taxon>Bacteroidia</taxon>
        <taxon>Bacteroidales</taxon>
        <taxon>Prevotellaceae</taxon>
        <taxon>Segatella</taxon>
    </lineage>
</organism>
<accession>A0AAP3BH40</accession>
<name>A0AAP3BH40_9BACT</name>
<dbReference type="EMBL" id="JAPDVK010000009">
    <property type="protein sequence ID" value="MCW4129976.1"/>
    <property type="molecule type" value="Genomic_DNA"/>
</dbReference>
<dbReference type="InterPro" id="IPR041700">
    <property type="entry name" value="OMP_b-brl_3"/>
</dbReference>
<gene>
    <name evidence="2" type="ORF">ONT16_17340</name>
</gene>
<dbReference type="Pfam" id="PF14905">
    <property type="entry name" value="OMP_b-brl_3"/>
    <property type="match status" value="1"/>
</dbReference>
<dbReference type="SUPFAM" id="SSF56935">
    <property type="entry name" value="Porins"/>
    <property type="match status" value="1"/>
</dbReference>
<dbReference type="RefSeq" id="WP_264967328.1">
    <property type="nucleotide sequence ID" value="NZ_JAPDVK010000009.1"/>
</dbReference>
<evidence type="ECO:0000313" key="3">
    <source>
        <dbReference type="Proteomes" id="UP001209344"/>
    </source>
</evidence>
<evidence type="ECO:0000313" key="2">
    <source>
        <dbReference type="EMBL" id="MCW4129976.1"/>
    </source>
</evidence>
<dbReference type="Proteomes" id="UP001209344">
    <property type="component" value="Unassembled WGS sequence"/>
</dbReference>
<protein>
    <submittedName>
        <fullName evidence="2">Outer membrane beta-barrel family protein</fullName>
    </submittedName>
</protein>
<feature type="domain" description="Outer membrane protein beta-barrel" evidence="1">
    <location>
        <begin position="314"/>
        <end position="680"/>
    </location>
</feature>
<dbReference type="AlphaFoldDB" id="A0AAP3BH40"/>